<dbReference type="InterPro" id="IPR053386">
    <property type="entry name" value="MBFA_synthase"/>
</dbReference>
<dbReference type="Pfam" id="PF08240">
    <property type="entry name" value="ADH_N"/>
    <property type="match status" value="1"/>
</dbReference>
<dbReference type="SUPFAM" id="SSF50129">
    <property type="entry name" value="GroES-like"/>
    <property type="match status" value="1"/>
</dbReference>
<keyword evidence="7" id="KW-0511">Multifunctional enzyme</keyword>
<dbReference type="PROSITE" id="PS00606">
    <property type="entry name" value="KS3_1"/>
    <property type="match status" value="1"/>
</dbReference>
<dbReference type="FunFam" id="3.40.47.10:FF:000019">
    <property type="entry name" value="Polyketide synthase type I"/>
    <property type="match status" value="1"/>
</dbReference>
<dbReference type="Pfam" id="PF14765">
    <property type="entry name" value="PS-DH"/>
    <property type="match status" value="1"/>
</dbReference>
<dbReference type="GO" id="GO:0004315">
    <property type="term" value="F:3-oxoacyl-[acyl-carrier-protein] synthase activity"/>
    <property type="evidence" value="ECO:0007669"/>
    <property type="project" value="InterPro"/>
</dbReference>
<feature type="domain" description="PKS/mFAS DH" evidence="11">
    <location>
        <begin position="896"/>
        <end position="1179"/>
    </location>
</feature>
<dbReference type="Gene3D" id="3.40.366.10">
    <property type="entry name" value="Malonyl-Coenzyme A Acyl Carrier Protein, domain 2"/>
    <property type="match status" value="1"/>
</dbReference>
<dbReference type="FunFam" id="3.40.50.720:FF:000416">
    <property type="entry name" value="Multifunctional mycocerosic acid synthase"/>
    <property type="match status" value="1"/>
</dbReference>
<feature type="domain" description="Ketosynthase family 3 (KS3)" evidence="10">
    <location>
        <begin position="6"/>
        <end position="429"/>
    </location>
</feature>
<gene>
    <name evidence="12" type="ORF">AWC27_13035</name>
</gene>
<keyword evidence="8" id="KW-0012">Acyltransferase</keyword>
<dbReference type="InterPro" id="IPR020841">
    <property type="entry name" value="PKS_Beta-ketoAc_synthase_dom"/>
</dbReference>
<evidence type="ECO:0000256" key="5">
    <source>
        <dbReference type="ARBA" id="ARBA00022857"/>
    </source>
</evidence>
<dbReference type="SMART" id="SM00826">
    <property type="entry name" value="PKS_DH"/>
    <property type="match status" value="1"/>
</dbReference>
<dbReference type="PROSITE" id="PS51257">
    <property type="entry name" value="PROKAR_LIPOPROTEIN"/>
    <property type="match status" value="1"/>
</dbReference>
<dbReference type="GO" id="GO:0005737">
    <property type="term" value="C:cytoplasm"/>
    <property type="evidence" value="ECO:0007669"/>
    <property type="project" value="TreeGrafter"/>
</dbReference>
<keyword evidence="5" id="KW-0521">NADP</keyword>
<dbReference type="EMBL" id="LQPW01000167">
    <property type="protein sequence ID" value="ORW89817.1"/>
    <property type="molecule type" value="Genomic_DNA"/>
</dbReference>
<dbReference type="Proteomes" id="UP000193317">
    <property type="component" value="Unassembled WGS sequence"/>
</dbReference>
<dbReference type="NCBIfam" id="NF041183">
    <property type="entry name" value="Pks2_ls1_myc"/>
    <property type="match status" value="1"/>
</dbReference>
<dbReference type="GO" id="GO:0005886">
    <property type="term" value="C:plasma membrane"/>
    <property type="evidence" value="ECO:0007669"/>
    <property type="project" value="TreeGrafter"/>
</dbReference>
<keyword evidence="1" id="KW-0596">Phosphopantetheine</keyword>
<dbReference type="Gene3D" id="3.40.50.720">
    <property type="entry name" value="NAD(P)-binding Rossmann-like Domain"/>
    <property type="match status" value="3"/>
</dbReference>
<dbReference type="SUPFAM" id="SSF52151">
    <property type="entry name" value="FabD/lysophospholipase-like"/>
    <property type="match status" value="1"/>
</dbReference>
<dbReference type="InterPro" id="IPR042104">
    <property type="entry name" value="PKS_dehydratase_sf"/>
</dbReference>
<dbReference type="SUPFAM" id="SSF55048">
    <property type="entry name" value="Probable ACP-binding domain of malonyl-CoA ACP transacylase"/>
    <property type="match status" value="1"/>
</dbReference>
<dbReference type="InterPro" id="IPR016035">
    <property type="entry name" value="Acyl_Trfase/lysoPLipase"/>
</dbReference>
<dbReference type="InterPro" id="IPR013154">
    <property type="entry name" value="ADH-like_N"/>
</dbReference>
<keyword evidence="3" id="KW-0808">Transferase</keyword>
<dbReference type="PANTHER" id="PTHR43775">
    <property type="entry name" value="FATTY ACID SYNTHASE"/>
    <property type="match status" value="1"/>
</dbReference>
<dbReference type="Pfam" id="PF21089">
    <property type="entry name" value="PKS_DH_N"/>
    <property type="match status" value="1"/>
</dbReference>
<feature type="active site" description="Proton donor; for dehydratase activity" evidence="9">
    <location>
        <position position="1096"/>
    </location>
</feature>
<dbReference type="InterPro" id="IPR014031">
    <property type="entry name" value="Ketoacyl_synth_C"/>
</dbReference>
<dbReference type="SMART" id="SM00825">
    <property type="entry name" value="PKS_KS"/>
    <property type="match status" value="1"/>
</dbReference>
<evidence type="ECO:0000313" key="12">
    <source>
        <dbReference type="EMBL" id="ORW89817.1"/>
    </source>
</evidence>
<feature type="region of interest" description="C-terminal hotdog fold" evidence="9">
    <location>
        <begin position="1031"/>
        <end position="1179"/>
    </location>
</feature>
<dbReference type="InterPro" id="IPR011032">
    <property type="entry name" value="GroES-like_sf"/>
</dbReference>
<dbReference type="GO" id="GO:0016491">
    <property type="term" value="F:oxidoreductase activity"/>
    <property type="evidence" value="ECO:0007669"/>
    <property type="project" value="InterPro"/>
</dbReference>
<dbReference type="InterPro" id="IPR049552">
    <property type="entry name" value="PKS_DH_N"/>
</dbReference>
<dbReference type="Pfam" id="PF02801">
    <property type="entry name" value="Ketoacyl-synt_C"/>
    <property type="match status" value="1"/>
</dbReference>
<name>A0A1X2DNQ1_MYCSZ</name>
<comment type="caution">
    <text evidence="12">The sequence shown here is derived from an EMBL/GenBank/DDBJ whole genome shotgun (WGS) entry which is preliminary data.</text>
</comment>
<dbReference type="Pfam" id="PF00107">
    <property type="entry name" value="ADH_zinc_N"/>
    <property type="match status" value="1"/>
</dbReference>
<dbReference type="CDD" id="cd05195">
    <property type="entry name" value="enoyl_red"/>
    <property type="match status" value="1"/>
</dbReference>
<evidence type="ECO:0000256" key="1">
    <source>
        <dbReference type="ARBA" id="ARBA00022450"/>
    </source>
</evidence>
<evidence type="ECO:0000259" key="11">
    <source>
        <dbReference type="PROSITE" id="PS52019"/>
    </source>
</evidence>
<dbReference type="InterPro" id="IPR020807">
    <property type="entry name" value="PKS_DH"/>
</dbReference>
<dbReference type="InterPro" id="IPR018201">
    <property type="entry name" value="Ketoacyl_synth_AS"/>
</dbReference>
<evidence type="ECO:0000256" key="7">
    <source>
        <dbReference type="ARBA" id="ARBA00023268"/>
    </source>
</evidence>
<dbReference type="InterPro" id="IPR001227">
    <property type="entry name" value="Ac_transferase_dom_sf"/>
</dbReference>
<evidence type="ECO:0000313" key="13">
    <source>
        <dbReference type="Proteomes" id="UP000193317"/>
    </source>
</evidence>
<dbReference type="CDD" id="cd00833">
    <property type="entry name" value="PKS"/>
    <property type="match status" value="1"/>
</dbReference>
<dbReference type="SMART" id="SM00827">
    <property type="entry name" value="PKS_AT"/>
    <property type="match status" value="1"/>
</dbReference>
<dbReference type="InterPro" id="IPR049551">
    <property type="entry name" value="PKS_DH_C"/>
</dbReference>
<feature type="region of interest" description="N-terminal hotdog fold" evidence="9">
    <location>
        <begin position="896"/>
        <end position="1016"/>
    </location>
</feature>
<feature type="non-terminal residue" evidence="12">
    <location>
        <position position="1776"/>
    </location>
</feature>
<evidence type="ECO:0000256" key="9">
    <source>
        <dbReference type="PROSITE-ProRule" id="PRU01363"/>
    </source>
</evidence>
<dbReference type="Gene3D" id="3.30.70.250">
    <property type="entry name" value="Malonyl-CoA ACP transacylase, ACP-binding"/>
    <property type="match status" value="1"/>
</dbReference>
<dbReference type="InterPro" id="IPR016039">
    <property type="entry name" value="Thiolase-like"/>
</dbReference>
<keyword evidence="13" id="KW-1185">Reference proteome</keyword>
<feature type="active site" description="Proton acceptor; for dehydratase activity" evidence="9">
    <location>
        <position position="929"/>
    </location>
</feature>
<dbReference type="InterPro" id="IPR016036">
    <property type="entry name" value="Malonyl_transacylase_ACP-bd"/>
</dbReference>
<keyword evidence="4" id="KW-0276">Fatty acid metabolism</keyword>
<evidence type="ECO:0000259" key="10">
    <source>
        <dbReference type="PROSITE" id="PS52004"/>
    </source>
</evidence>
<dbReference type="InterPro" id="IPR020843">
    <property type="entry name" value="ER"/>
</dbReference>
<evidence type="ECO:0000256" key="3">
    <source>
        <dbReference type="ARBA" id="ARBA00022679"/>
    </source>
</evidence>
<dbReference type="GO" id="GO:0071770">
    <property type="term" value="P:DIM/DIP cell wall layer assembly"/>
    <property type="evidence" value="ECO:0007669"/>
    <property type="project" value="TreeGrafter"/>
</dbReference>
<reference evidence="12 13" key="1">
    <citation type="submission" date="2016-01" db="EMBL/GenBank/DDBJ databases">
        <title>The new phylogeny of the genus Mycobacterium.</title>
        <authorList>
            <person name="Tarcisio F."/>
            <person name="Conor M."/>
            <person name="Antonella G."/>
            <person name="Elisabetta G."/>
            <person name="Giulia F.S."/>
            <person name="Sara T."/>
            <person name="Anna F."/>
            <person name="Clotilde B."/>
            <person name="Roberto B."/>
            <person name="Veronica D.S."/>
            <person name="Fabio R."/>
            <person name="Monica P."/>
            <person name="Olivier J."/>
            <person name="Enrico T."/>
            <person name="Nicola S."/>
        </authorList>
    </citation>
    <scope>NUCLEOTIDE SEQUENCE [LARGE SCALE GENOMIC DNA]</scope>
    <source>
        <strain evidence="12 13">DSM 44166</strain>
    </source>
</reference>
<dbReference type="Pfam" id="PF00109">
    <property type="entry name" value="ketoacyl-synt"/>
    <property type="match status" value="1"/>
</dbReference>
<dbReference type="SMART" id="SM00829">
    <property type="entry name" value="PKS_ER"/>
    <property type="match status" value="1"/>
</dbReference>
<dbReference type="Gene3D" id="3.40.47.10">
    <property type="match status" value="1"/>
</dbReference>
<dbReference type="InterPro" id="IPR036291">
    <property type="entry name" value="NAD(P)-bd_dom_sf"/>
</dbReference>
<dbReference type="PROSITE" id="PS52019">
    <property type="entry name" value="PKS_MFAS_DH"/>
    <property type="match status" value="1"/>
</dbReference>
<dbReference type="Gene3D" id="3.90.180.10">
    <property type="entry name" value="Medium-chain alcohol dehydrogenases, catalytic domain"/>
    <property type="match status" value="1"/>
</dbReference>
<dbReference type="Pfam" id="PF16197">
    <property type="entry name" value="KAsynt_C_assoc"/>
    <property type="match status" value="1"/>
</dbReference>
<evidence type="ECO:0000256" key="2">
    <source>
        <dbReference type="ARBA" id="ARBA00022553"/>
    </source>
</evidence>
<dbReference type="PROSITE" id="PS52004">
    <property type="entry name" value="KS3_2"/>
    <property type="match status" value="1"/>
</dbReference>
<dbReference type="FunFam" id="3.40.50.720:FF:000209">
    <property type="entry name" value="Polyketide synthase Pks12"/>
    <property type="match status" value="1"/>
</dbReference>
<accession>A0A1X2DNQ1</accession>
<dbReference type="FunFam" id="3.30.70.250:FF:000003">
    <property type="entry name" value="Polyketide beta-ketoacyl synthase Pks3"/>
    <property type="match status" value="1"/>
</dbReference>
<dbReference type="InterPro" id="IPR050091">
    <property type="entry name" value="PKS_NRPS_Biosynth_Enz"/>
</dbReference>
<evidence type="ECO:0000256" key="8">
    <source>
        <dbReference type="ARBA" id="ARBA00023315"/>
    </source>
</evidence>
<protein>
    <submittedName>
        <fullName evidence="12">Polyketide synthase</fullName>
    </submittedName>
</protein>
<sequence>MDTTRVTPVAVIGMACRLPGGIDSPELLWEALLRGDDLVTEIPPDRWNADEYYDPEPGVPGRTVSKWGAFIDDVAGFDADFFGISEQEATALDPQHRLLLETAWEAMEHAGNTRADLADTQTGVFMGMTSGDYTLQTADANALDGPYGFTGNNYSFASGRISYTLGLHGPAMTVDTACSSGLVAVHSACRSLHESECELALAGGVSLTMDPRRFVSGSLLGMGSPTGHCHAFDIAADGFVVGEACVVLLLKRLADAQRDGDRVLAVIRGTSSNQDGRTVNIATPSGPAQVAAYRAALAAGDVDPSTIGMVEAHGTGTPIGDPIEYASLAQVYGIDRACALASLKTNFGHTQSASGALGLMKAILALQHGEVPQNIHFTQLPDEMAAIETNLFVPKANTPWPDNATGEPRRAAVSSYGMSGTNAHAIVEQAPAGVAADAGANDSGAAGPHVFALSATSPEGLQQTAARLADWVTERAGDVDLADVGFTLARRRGHRPVRTAVIAASPEELSAALREVAESETPYLPAVGQDDRGPVWVFSGQGSQWAAMGADLLASEPVFAATIATLEPLIAAESGFSVTEAITAPEVVTGIDRVQPTLFAVQVALAAAMKSYGVQPGAVIGHSMGESAAAVVAGALSLEDGVRVICRRSKLMTRIAGSGAMASVELPAQQVITELMARTVDDVVVAVVASPQSTVIGGATQTVRDLVAAWEARDVMAREVAVDVASHSPQVDPILDDLYEVLADITPLTPELPYFSATSFDPREEPYCDANYWVDNLRQTVRFAAAVQAAMEEGYRVFTELSPHPLLMHAVDQTARSLDMSVAALAGMRREQPLPYGLRGLVGDLYAAGAAVDFSVLYPGGQLVDAPLPTWAHRRLLLTPGGQESRARGASMVPVHPLVGPHVRLAEEPERHVWQGEVGTAALPWMADHQIHGTAALPGAAYCEMALAAAGTVFGEASEVRDIRFEQLLLLDEETPVSVTATVEAPGVVTFAVETEDEGQRSRRASAVLHAIEDVDRPPAQDIDELLAKHPNPVTGDDLRQGFDLHGIQYGPAFTGLATVHTAQETGGTSVFAEVALPSSIRAQQDAYGVHPALLDACFQSVAAHPAVQGVGNGGLLLPLGVRTLRSYGSARYARYCYATVTACGSGVEADLDVLDDHGAVVLAVRGLEMGTGVSQGSERDRVLGERLLTIEWQQRQLPENSHAEPGTWLLISTSDATELVAAELTDALKVHDAQCSMISWPFQADHVAQAARLRDQLGTGGFTGVMVLTAPRNGHPQEESGARGEQHVQHVVRIAREIPEIAAQEPRFYVLTRNAQTVRSEDCANLEQGGLRGLLRVISAEHPHMKVSYIDVDEATSTESVARQLVLASDEDETAWRHDEWYTARLYPAPLRPEERHSTVVDHADAGMRLQIRTPGDLETLEFAAFDRVPPGPGQIEVAVSASSINFADVLVTFGLYQTADGKQPQLGTDFAGVVTAVGPDVTDHQVGDHVGGMSPNGCWSTFVTCDARMAVKLPEGLTDAQAAAVTTASATAWYGLQDLARIKAGDKVLIHSATGGVGQAAIAIARAAGAEIYATAGSEKRRNLLRDMGIEHVYDSRSVEFAEQIRRDTDGYGVDIVLNSVWGAAQRAGIKLLAVGGRFVEIGKRDIYGDTKLGLYPFRQNLSFYGVDLGLMAANQPAAVRELLATVYRLTAEGVLPMPESTHYPLAEAATAIRVMGAAEHTGKLILDVPHAGRSNVVLPPEQVQVFRGDGSYIITGGLGGLGLFLAEKMANGG</sequence>
<dbReference type="InterPro" id="IPR049900">
    <property type="entry name" value="PKS_mFAS_DH"/>
</dbReference>
<evidence type="ECO:0000256" key="6">
    <source>
        <dbReference type="ARBA" id="ARBA00023098"/>
    </source>
</evidence>
<dbReference type="SUPFAM" id="SSF53901">
    <property type="entry name" value="Thiolase-like"/>
    <property type="match status" value="1"/>
</dbReference>
<dbReference type="SUPFAM" id="SSF51735">
    <property type="entry name" value="NAD(P)-binding Rossmann-fold domains"/>
    <property type="match status" value="2"/>
</dbReference>
<dbReference type="InterPro" id="IPR014043">
    <property type="entry name" value="Acyl_transferase_dom"/>
</dbReference>
<dbReference type="InterPro" id="IPR014030">
    <property type="entry name" value="Ketoacyl_synth_N"/>
</dbReference>
<keyword evidence="6" id="KW-0443">Lipid metabolism</keyword>
<dbReference type="PANTHER" id="PTHR43775:SF37">
    <property type="entry name" value="SI:DKEY-61P9.11"/>
    <property type="match status" value="1"/>
</dbReference>
<dbReference type="InterPro" id="IPR032821">
    <property type="entry name" value="PKS_assoc"/>
</dbReference>
<proteinExistence type="predicted"/>
<dbReference type="GO" id="GO:0004312">
    <property type="term" value="F:fatty acid synthase activity"/>
    <property type="evidence" value="ECO:0007669"/>
    <property type="project" value="TreeGrafter"/>
</dbReference>
<dbReference type="InterPro" id="IPR013149">
    <property type="entry name" value="ADH-like_C"/>
</dbReference>
<dbReference type="Pfam" id="PF00698">
    <property type="entry name" value="Acyl_transf_1"/>
    <property type="match status" value="1"/>
</dbReference>
<evidence type="ECO:0000256" key="4">
    <source>
        <dbReference type="ARBA" id="ARBA00022832"/>
    </source>
</evidence>
<dbReference type="GO" id="GO:0006633">
    <property type="term" value="P:fatty acid biosynthetic process"/>
    <property type="evidence" value="ECO:0007669"/>
    <property type="project" value="InterPro"/>
</dbReference>
<organism evidence="12 13">
    <name type="scientific">Mycobacterium szulgai</name>
    <dbReference type="NCBI Taxonomy" id="1787"/>
    <lineage>
        <taxon>Bacteria</taxon>
        <taxon>Bacillati</taxon>
        <taxon>Actinomycetota</taxon>
        <taxon>Actinomycetes</taxon>
        <taxon>Mycobacteriales</taxon>
        <taxon>Mycobacteriaceae</taxon>
        <taxon>Mycobacterium</taxon>
    </lineage>
</organism>
<dbReference type="Gene3D" id="3.10.129.110">
    <property type="entry name" value="Polyketide synthase dehydratase"/>
    <property type="match status" value="1"/>
</dbReference>
<keyword evidence="2" id="KW-0597">Phosphoprotein</keyword>